<feature type="region of interest" description="Disordered" evidence="1">
    <location>
        <begin position="86"/>
        <end position="122"/>
    </location>
</feature>
<sequence length="379" mass="43002">MYSNYRRRVSMSMQKDKYDRGVAREGSRAGVDLLKVKLPRLLQQVEVCSISSFQGREAGIIVFSRSNEHTERQSWYCRVGPCSNSNSDHGDQGSESTAGHLPRPGSPSTMAPPPKTARTDTNTWQPFTLSEIATYRYLKLWEDCVLRHCHNPLPCNISASRIMDYLYNNELKEMNGEKLKETMRTGTRLVGLLKLAYPTYLFLHDSYPDPFWEKSDWDSRAWRHEWIFKAAERDLVRKVEFDKEIRGQVLNIDEAGTWENRATRVFSHPTSQCPLWLHHNLIFIPQQVNDLSGDIYCMNINVESVAFMVVDEEGDKTTDAGIPAQTSSANVGTGTANPQAAYFRGLQHNILHEANATVGNNSQQTEANTDFFGGASQVR</sequence>
<keyword evidence="3" id="KW-1185">Reference proteome</keyword>
<evidence type="ECO:0000313" key="3">
    <source>
        <dbReference type="Proteomes" id="UP001174934"/>
    </source>
</evidence>
<name>A0AA39WGC8_9PEZI</name>
<dbReference type="Proteomes" id="UP001174934">
    <property type="component" value="Unassembled WGS sequence"/>
</dbReference>
<feature type="compositionally biased region" description="Polar residues" evidence="1">
    <location>
        <begin position="359"/>
        <end position="368"/>
    </location>
</feature>
<evidence type="ECO:0000313" key="2">
    <source>
        <dbReference type="EMBL" id="KAK0614904.1"/>
    </source>
</evidence>
<reference evidence="2" key="1">
    <citation type="submission" date="2023-06" db="EMBL/GenBank/DDBJ databases">
        <title>Genome-scale phylogeny and comparative genomics of the fungal order Sordariales.</title>
        <authorList>
            <consortium name="Lawrence Berkeley National Laboratory"/>
            <person name="Hensen N."/>
            <person name="Bonometti L."/>
            <person name="Westerberg I."/>
            <person name="Brannstrom I.O."/>
            <person name="Guillou S."/>
            <person name="Cros-Aarteil S."/>
            <person name="Calhoun S."/>
            <person name="Haridas S."/>
            <person name="Kuo A."/>
            <person name="Mondo S."/>
            <person name="Pangilinan J."/>
            <person name="Riley R."/>
            <person name="LaButti K."/>
            <person name="Andreopoulos B."/>
            <person name="Lipzen A."/>
            <person name="Chen C."/>
            <person name="Yanf M."/>
            <person name="Daum C."/>
            <person name="Ng V."/>
            <person name="Clum A."/>
            <person name="Steindorff A."/>
            <person name="Ohm R."/>
            <person name="Martin F."/>
            <person name="Silar P."/>
            <person name="Natvig D."/>
            <person name="Lalanne C."/>
            <person name="Gautier V."/>
            <person name="Ament-velasquez S.L."/>
            <person name="Kruys A."/>
            <person name="Hutchinson M.I."/>
            <person name="Powell A.J."/>
            <person name="Barry K."/>
            <person name="Miller A.N."/>
            <person name="Grigoriev I.V."/>
            <person name="Debuchy R."/>
            <person name="Gladieux P."/>
            <person name="Thoren M.H."/>
            <person name="Johannesson H."/>
        </authorList>
    </citation>
    <scope>NUCLEOTIDE SEQUENCE</scope>
    <source>
        <strain evidence="2">SMH3391-2</strain>
    </source>
</reference>
<accession>A0AA39WGC8</accession>
<dbReference type="AlphaFoldDB" id="A0AA39WGC8"/>
<feature type="compositionally biased region" description="Polar residues" evidence="1">
    <location>
        <begin position="86"/>
        <end position="97"/>
    </location>
</feature>
<dbReference type="EMBL" id="JAULSR010000007">
    <property type="protein sequence ID" value="KAK0614904.1"/>
    <property type="molecule type" value="Genomic_DNA"/>
</dbReference>
<evidence type="ECO:0000256" key="1">
    <source>
        <dbReference type="SAM" id="MobiDB-lite"/>
    </source>
</evidence>
<protein>
    <submittedName>
        <fullName evidence="2">Uncharacterized protein</fullName>
    </submittedName>
</protein>
<gene>
    <name evidence="2" type="ORF">B0T17DRAFT_510727</name>
</gene>
<organism evidence="2 3">
    <name type="scientific">Bombardia bombarda</name>
    <dbReference type="NCBI Taxonomy" id="252184"/>
    <lineage>
        <taxon>Eukaryota</taxon>
        <taxon>Fungi</taxon>
        <taxon>Dikarya</taxon>
        <taxon>Ascomycota</taxon>
        <taxon>Pezizomycotina</taxon>
        <taxon>Sordariomycetes</taxon>
        <taxon>Sordariomycetidae</taxon>
        <taxon>Sordariales</taxon>
        <taxon>Lasiosphaeriaceae</taxon>
        <taxon>Bombardia</taxon>
    </lineage>
</organism>
<proteinExistence type="predicted"/>
<comment type="caution">
    <text evidence="2">The sequence shown here is derived from an EMBL/GenBank/DDBJ whole genome shotgun (WGS) entry which is preliminary data.</text>
</comment>
<feature type="region of interest" description="Disordered" evidence="1">
    <location>
        <begin position="359"/>
        <end position="379"/>
    </location>
</feature>